<feature type="signal peptide" evidence="1">
    <location>
        <begin position="1"/>
        <end position="19"/>
    </location>
</feature>
<name>A0ABP7ZW21_9SPHI</name>
<dbReference type="Pfam" id="PF09697">
    <property type="entry name" value="Porph_ging"/>
    <property type="match status" value="1"/>
</dbReference>
<dbReference type="EMBL" id="BAAAZK010000002">
    <property type="protein sequence ID" value="GAA4171482.1"/>
    <property type="molecule type" value="Genomic_DNA"/>
</dbReference>
<evidence type="ECO:0000313" key="3">
    <source>
        <dbReference type="Proteomes" id="UP001500167"/>
    </source>
</evidence>
<dbReference type="NCBIfam" id="TIGR01200">
    <property type="entry name" value="GLPGLI"/>
    <property type="match status" value="1"/>
</dbReference>
<comment type="caution">
    <text evidence="2">The sequence shown here is derived from an EMBL/GenBank/DDBJ whole genome shotgun (WGS) entry which is preliminary data.</text>
</comment>
<gene>
    <name evidence="2" type="ORF">GCM10022218_11600</name>
</gene>
<protein>
    <recommendedName>
        <fullName evidence="4">GLPGLI family protein</fullName>
    </recommendedName>
</protein>
<dbReference type="InterPro" id="IPR005901">
    <property type="entry name" value="GLPGLI"/>
</dbReference>
<sequence>MYKYYIFFLLLSLSGTSFAQRLHAIYEYMPSPMATFKEQVYYDGTVKIAVRDSLPKRNEDINKDIDGEVAPTFSMTVGSGKSYNKVVIQQNNVAQQLETRSIDGINYLVNDQFPSLVWNINYTDVDTLGKYVCHKATAPYRGTTLVAYYTNDIPVPVGPSKFGGLPGLIVMLYNESANPNYWYLKEVNYPYAGNIPINDTYIYALPKLTLEEFVKKNDRITEERMRILYSKIPVVEGVNVEGKKVRGSVEQVYEWEHQ</sequence>
<proteinExistence type="predicted"/>
<evidence type="ECO:0000256" key="1">
    <source>
        <dbReference type="SAM" id="SignalP"/>
    </source>
</evidence>
<accession>A0ABP7ZW21</accession>
<evidence type="ECO:0008006" key="4">
    <source>
        <dbReference type="Google" id="ProtNLM"/>
    </source>
</evidence>
<dbReference type="Proteomes" id="UP001500167">
    <property type="component" value="Unassembled WGS sequence"/>
</dbReference>
<keyword evidence="1" id="KW-0732">Signal</keyword>
<reference evidence="3" key="1">
    <citation type="journal article" date="2019" name="Int. J. Syst. Evol. Microbiol.">
        <title>The Global Catalogue of Microorganisms (GCM) 10K type strain sequencing project: providing services to taxonomists for standard genome sequencing and annotation.</title>
        <authorList>
            <consortium name="The Broad Institute Genomics Platform"/>
            <consortium name="The Broad Institute Genome Sequencing Center for Infectious Disease"/>
            <person name="Wu L."/>
            <person name="Ma J."/>
        </authorList>
    </citation>
    <scope>NUCLEOTIDE SEQUENCE [LARGE SCALE GENOMIC DNA]</scope>
    <source>
        <strain evidence="3">JCM 16722</strain>
    </source>
</reference>
<dbReference type="RefSeq" id="WP_346084826.1">
    <property type="nucleotide sequence ID" value="NZ_BAAAZK010000002.1"/>
</dbReference>
<evidence type="ECO:0000313" key="2">
    <source>
        <dbReference type="EMBL" id="GAA4171482.1"/>
    </source>
</evidence>
<keyword evidence="3" id="KW-1185">Reference proteome</keyword>
<organism evidence="2 3">
    <name type="scientific">Sphingobacterium ginsenosidimutans</name>
    <dbReference type="NCBI Taxonomy" id="687845"/>
    <lineage>
        <taxon>Bacteria</taxon>
        <taxon>Pseudomonadati</taxon>
        <taxon>Bacteroidota</taxon>
        <taxon>Sphingobacteriia</taxon>
        <taxon>Sphingobacteriales</taxon>
        <taxon>Sphingobacteriaceae</taxon>
        <taxon>Sphingobacterium</taxon>
    </lineage>
</organism>
<feature type="chain" id="PRO_5046301262" description="GLPGLI family protein" evidence="1">
    <location>
        <begin position="20"/>
        <end position="258"/>
    </location>
</feature>